<evidence type="ECO:0000313" key="15">
    <source>
        <dbReference type="EMBL" id="KAK3956243.1"/>
    </source>
</evidence>
<feature type="chain" id="PRO_5042947230" description="Glucoamylase" evidence="13">
    <location>
        <begin position="22"/>
        <end position="649"/>
    </location>
</feature>
<keyword evidence="5" id="KW-0325">Glycoprotein</keyword>
<dbReference type="PANTHER" id="PTHR31616:SF12">
    <property type="entry name" value="GLUCOAMYLASE"/>
    <property type="match status" value="1"/>
</dbReference>
<dbReference type="Pfam" id="PF00686">
    <property type="entry name" value="CBM_20"/>
    <property type="match status" value="1"/>
</dbReference>
<evidence type="ECO:0000256" key="12">
    <source>
        <dbReference type="SAM" id="MobiDB-lite"/>
    </source>
</evidence>
<feature type="signal peptide" evidence="13">
    <location>
        <begin position="1"/>
        <end position="21"/>
    </location>
</feature>
<dbReference type="GO" id="GO:0000272">
    <property type="term" value="P:polysaccharide catabolic process"/>
    <property type="evidence" value="ECO:0007669"/>
    <property type="project" value="UniProtKB-KW"/>
</dbReference>
<keyword evidence="8 9" id="KW-0624">Polysaccharide degradation</keyword>
<organism evidence="15 16">
    <name type="scientific">Pseudoneurospora amorphoporcata</name>
    <dbReference type="NCBI Taxonomy" id="241081"/>
    <lineage>
        <taxon>Eukaryota</taxon>
        <taxon>Fungi</taxon>
        <taxon>Dikarya</taxon>
        <taxon>Ascomycota</taxon>
        <taxon>Pezizomycotina</taxon>
        <taxon>Sordariomycetes</taxon>
        <taxon>Sordariomycetidae</taxon>
        <taxon>Sordariales</taxon>
        <taxon>Sordariaceae</taxon>
        <taxon>Pseudoneurospora</taxon>
    </lineage>
</organism>
<comment type="caution">
    <text evidence="15">The sequence shown here is derived from an EMBL/GenBank/DDBJ whole genome shotgun (WGS) entry which is preliminary data.</text>
</comment>
<dbReference type="PROSITE" id="PS51166">
    <property type="entry name" value="CBM20"/>
    <property type="match status" value="1"/>
</dbReference>
<feature type="active site" description="Proton acceptor" evidence="10">
    <location>
        <position position="210"/>
    </location>
</feature>
<dbReference type="InterPro" id="IPR008928">
    <property type="entry name" value="6-hairpin_glycosidase_sf"/>
</dbReference>
<keyword evidence="4 9" id="KW-0378">Hydrolase</keyword>
<dbReference type="GO" id="GO:0000324">
    <property type="term" value="C:fungal-type vacuole"/>
    <property type="evidence" value="ECO:0007669"/>
    <property type="project" value="TreeGrafter"/>
</dbReference>
<dbReference type="Gene3D" id="2.60.40.10">
    <property type="entry name" value="Immunoglobulins"/>
    <property type="match status" value="1"/>
</dbReference>
<feature type="region of interest" description="Disordered" evidence="12">
    <location>
        <begin position="627"/>
        <end position="649"/>
    </location>
</feature>
<dbReference type="EMBL" id="MU859068">
    <property type="protein sequence ID" value="KAK3956243.1"/>
    <property type="molecule type" value="Genomic_DNA"/>
</dbReference>
<keyword evidence="3 13" id="KW-0732">Signal</keyword>
<evidence type="ECO:0000256" key="1">
    <source>
        <dbReference type="ARBA" id="ARBA00001863"/>
    </source>
</evidence>
<dbReference type="PANTHER" id="PTHR31616">
    <property type="entry name" value="TREHALASE"/>
    <property type="match status" value="1"/>
</dbReference>
<reference evidence="15" key="1">
    <citation type="journal article" date="2023" name="Mol. Phylogenet. Evol.">
        <title>Genome-scale phylogeny and comparative genomics of the fungal order Sordariales.</title>
        <authorList>
            <person name="Hensen N."/>
            <person name="Bonometti L."/>
            <person name="Westerberg I."/>
            <person name="Brannstrom I.O."/>
            <person name="Guillou S."/>
            <person name="Cros-Aarteil S."/>
            <person name="Calhoun S."/>
            <person name="Haridas S."/>
            <person name="Kuo A."/>
            <person name="Mondo S."/>
            <person name="Pangilinan J."/>
            <person name="Riley R."/>
            <person name="LaButti K."/>
            <person name="Andreopoulos B."/>
            <person name="Lipzen A."/>
            <person name="Chen C."/>
            <person name="Yan M."/>
            <person name="Daum C."/>
            <person name="Ng V."/>
            <person name="Clum A."/>
            <person name="Steindorff A."/>
            <person name="Ohm R.A."/>
            <person name="Martin F."/>
            <person name="Silar P."/>
            <person name="Natvig D.O."/>
            <person name="Lalanne C."/>
            <person name="Gautier V."/>
            <person name="Ament-Velasquez S.L."/>
            <person name="Kruys A."/>
            <person name="Hutchinson M.I."/>
            <person name="Powell A.J."/>
            <person name="Barry K."/>
            <person name="Miller A.N."/>
            <person name="Grigoriev I.V."/>
            <person name="Debuchy R."/>
            <person name="Gladieux P."/>
            <person name="Hiltunen Thoren M."/>
            <person name="Johannesson H."/>
        </authorList>
    </citation>
    <scope>NUCLEOTIDE SEQUENCE</scope>
    <source>
        <strain evidence="15">CBS 626.80</strain>
    </source>
</reference>
<dbReference type="InterPro" id="IPR013783">
    <property type="entry name" value="Ig-like_fold"/>
</dbReference>
<reference evidence="15" key="2">
    <citation type="submission" date="2023-06" db="EMBL/GenBank/DDBJ databases">
        <authorList>
            <consortium name="Lawrence Berkeley National Laboratory"/>
            <person name="Mondo S.J."/>
            <person name="Hensen N."/>
            <person name="Bonometti L."/>
            <person name="Westerberg I."/>
            <person name="Brannstrom I.O."/>
            <person name="Guillou S."/>
            <person name="Cros-Aarteil S."/>
            <person name="Calhoun S."/>
            <person name="Haridas S."/>
            <person name="Kuo A."/>
            <person name="Pangilinan J."/>
            <person name="Riley R."/>
            <person name="Labutti K."/>
            <person name="Andreopoulos B."/>
            <person name="Lipzen A."/>
            <person name="Chen C."/>
            <person name="Yanf M."/>
            <person name="Daum C."/>
            <person name="Ng V."/>
            <person name="Clum A."/>
            <person name="Steindorff A."/>
            <person name="Ohm R."/>
            <person name="Martin F."/>
            <person name="Silar P."/>
            <person name="Natvig D."/>
            <person name="Lalanne C."/>
            <person name="Gautier V."/>
            <person name="Ament-Velasquez S.L."/>
            <person name="Kruys A."/>
            <person name="Hutchinson M.I."/>
            <person name="Powell A.J."/>
            <person name="Barry K."/>
            <person name="Miller A.N."/>
            <person name="Grigoriev I.V."/>
            <person name="Debuchy R."/>
            <person name="Gladieux P."/>
            <person name="Thoren M.H."/>
            <person name="Johannesson H."/>
        </authorList>
    </citation>
    <scope>NUCLEOTIDE SEQUENCE</scope>
    <source>
        <strain evidence="15">CBS 626.80</strain>
    </source>
</reference>
<dbReference type="GO" id="GO:0004339">
    <property type="term" value="F:glucan 1,4-alpha-glucosidase activity"/>
    <property type="evidence" value="ECO:0007669"/>
    <property type="project" value="UniProtKB-EC"/>
</dbReference>
<dbReference type="SUPFAM" id="SSF49452">
    <property type="entry name" value="Starch-binding domain-like"/>
    <property type="match status" value="1"/>
</dbReference>
<dbReference type="SMART" id="SM01065">
    <property type="entry name" value="CBM_2"/>
    <property type="match status" value="1"/>
</dbReference>
<comment type="similarity">
    <text evidence="2 9">Belongs to the glycosyl hydrolase 15 family.</text>
</comment>
<dbReference type="Gene3D" id="1.50.10.10">
    <property type="match status" value="1"/>
</dbReference>
<sequence>MVHLTQVVFAGLVAWPTIVTAAATGDNKAWPQSVSLKSFIGTEQKIALDGVLANIGPNGTRVPGAGPGIVIASPTKENPNYFYTWTRDAALTYKTLVDEFLFGNKALQPYIEDYIHSQAVLQTVTNPSGKLLPSGAGLGEPKFNADGSRYNGNWGRPQRDGPALRAIALIEYSNYLVKNEEKERVKKVIWPVIANDLAYVGQYWNSTTFDLWEEVSGTSFFTTQSQYRSLVTGSALASSLGLSCDACTTQAPQILCFLNSPAFFDSAKGHLLGNINILSFSRSGIDANTLLGPLAAFDVNAKCDSPTLQPCHSKVLSTFKVLVDTFRDPKLYPINAGIQKTKGVALGRYPEDIYYTGNPWYLITLGAAELLYDAVAQWEKQGFVAVDKTNEGFFKTIYPLARAGTIYRAWPVLNGLSAFSAILSAVTTYADSFVSVVQRYTPASGSLAEQFLKTAPGTPTSADNLTWSFASFLSMTRRRQKQFPTSWVPSSSSSSSLTKVPSTCQATSFKGTYAPALSAGAPNLTITCQSTILFQVNASTYYGENIYLTGNSSDLGNWDLGQAIPMQSSNYTSERPLWFAKVPLTAGENVRYAFVREQDCGQGWIWEDVDVTKGNRTVSVPACVEGEEETVRGETDDAFRGKGGSSGGC</sequence>
<keyword evidence="6 9" id="KW-0119">Carbohydrate metabolism</keyword>
<dbReference type="PIRSF" id="PIRSF001031">
    <property type="entry name" value="Glu-a-glcsd_SBD"/>
    <property type="match status" value="1"/>
</dbReference>
<evidence type="ECO:0000256" key="10">
    <source>
        <dbReference type="PIRSR" id="PIRSR001031-1"/>
    </source>
</evidence>
<dbReference type="EC" id="3.2.1.3" evidence="9"/>
<keyword evidence="16" id="KW-1185">Reference proteome</keyword>
<evidence type="ECO:0000256" key="4">
    <source>
        <dbReference type="ARBA" id="ARBA00022801"/>
    </source>
</evidence>
<name>A0AAN6P653_9PEZI</name>
<dbReference type="PRINTS" id="PR00736">
    <property type="entry name" value="GLHYDRLASE15"/>
</dbReference>
<evidence type="ECO:0000256" key="9">
    <source>
        <dbReference type="PIRNR" id="PIRNR001031"/>
    </source>
</evidence>
<dbReference type="InterPro" id="IPR011613">
    <property type="entry name" value="GH15-like"/>
</dbReference>
<dbReference type="InterPro" id="IPR000165">
    <property type="entry name" value="Glucoamylase"/>
</dbReference>
<comment type="catalytic activity">
    <reaction evidence="1 9">
        <text>Hydrolysis of terminal (1-&gt;4)-linked alpha-D-glucose residues successively from non-reducing ends of the chains with release of beta-D-glucose.</text>
        <dbReference type="EC" id="3.2.1.3"/>
    </reaction>
</comment>
<feature type="compositionally biased region" description="Basic and acidic residues" evidence="12">
    <location>
        <begin position="629"/>
        <end position="640"/>
    </location>
</feature>
<dbReference type="InterPro" id="IPR002044">
    <property type="entry name" value="CBM20"/>
</dbReference>
<evidence type="ECO:0000313" key="16">
    <source>
        <dbReference type="Proteomes" id="UP001303222"/>
    </source>
</evidence>
<keyword evidence="7 9" id="KW-0326">Glycosidase</keyword>
<evidence type="ECO:0000256" key="7">
    <source>
        <dbReference type="ARBA" id="ARBA00023295"/>
    </source>
</evidence>
<feature type="binding site" evidence="11">
    <location>
        <position position="154"/>
    </location>
    <ligand>
        <name>substrate</name>
    </ligand>
</feature>
<evidence type="ECO:0000256" key="11">
    <source>
        <dbReference type="PIRSR" id="PIRSR001031-2"/>
    </source>
</evidence>
<dbReference type="SUPFAM" id="SSF48208">
    <property type="entry name" value="Six-hairpin glycosidases"/>
    <property type="match status" value="1"/>
</dbReference>
<dbReference type="AlphaFoldDB" id="A0AAN6P653"/>
<evidence type="ECO:0000259" key="14">
    <source>
        <dbReference type="PROSITE" id="PS51166"/>
    </source>
</evidence>
<feature type="active site" description="Proton donor" evidence="10">
    <location>
        <position position="213"/>
    </location>
</feature>
<dbReference type="GO" id="GO:2001070">
    <property type="term" value="F:starch binding"/>
    <property type="evidence" value="ECO:0007669"/>
    <property type="project" value="InterPro"/>
</dbReference>
<evidence type="ECO:0000256" key="5">
    <source>
        <dbReference type="ARBA" id="ARBA00023180"/>
    </source>
</evidence>
<accession>A0AAN6P653</accession>
<evidence type="ECO:0000256" key="2">
    <source>
        <dbReference type="ARBA" id="ARBA00006188"/>
    </source>
</evidence>
<dbReference type="Pfam" id="PF00723">
    <property type="entry name" value="Glyco_hydro_15"/>
    <property type="match status" value="1"/>
</dbReference>
<evidence type="ECO:0000256" key="13">
    <source>
        <dbReference type="SAM" id="SignalP"/>
    </source>
</evidence>
<evidence type="ECO:0000256" key="8">
    <source>
        <dbReference type="ARBA" id="ARBA00023326"/>
    </source>
</evidence>
<evidence type="ECO:0000256" key="3">
    <source>
        <dbReference type="ARBA" id="ARBA00022729"/>
    </source>
</evidence>
<dbReference type="InterPro" id="IPR013784">
    <property type="entry name" value="Carb-bd-like_fold"/>
</dbReference>
<evidence type="ECO:0000256" key="6">
    <source>
        <dbReference type="ARBA" id="ARBA00023277"/>
    </source>
</evidence>
<gene>
    <name evidence="15" type="ORF">QBC32DRAFT_310376</name>
</gene>
<feature type="domain" description="CBM20" evidence="14">
    <location>
        <begin position="524"/>
        <end position="641"/>
    </location>
</feature>
<dbReference type="FunFam" id="1.50.10.10:FF:000018">
    <property type="entry name" value="Glucoamylase"/>
    <property type="match status" value="1"/>
</dbReference>
<proteinExistence type="inferred from homology"/>
<dbReference type="Proteomes" id="UP001303222">
    <property type="component" value="Unassembled WGS sequence"/>
</dbReference>
<dbReference type="InterPro" id="IPR008291">
    <property type="entry name" value="Glucoamylase_SBD"/>
</dbReference>
<protein>
    <recommendedName>
        <fullName evidence="9">Glucoamylase</fullName>
        <ecNumber evidence="9">3.2.1.3</ecNumber>
    </recommendedName>
    <alternativeName>
        <fullName evidence="9">1,4-alpha-D-glucan glucohydrolase</fullName>
    </alternativeName>
    <alternativeName>
        <fullName evidence="9">Glucan 1,4-alpha-glucosidase</fullName>
    </alternativeName>
</protein>
<dbReference type="InterPro" id="IPR012341">
    <property type="entry name" value="6hp_glycosidase-like_sf"/>
</dbReference>